<feature type="compositionally biased region" description="Acidic residues" evidence="1">
    <location>
        <begin position="76"/>
        <end position="93"/>
    </location>
</feature>
<accession>B2WFY3</accession>
<dbReference type="Proteomes" id="UP000001471">
    <property type="component" value="Unassembled WGS sequence"/>
</dbReference>
<reference evidence="3" key="1">
    <citation type="journal article" date="2013" name="G3 (Bethesda)">
        <title>Comparative genomics of a plant-pathogenic fungus, Pyrenophora tritici-repentis, reveals transduplication and the impact of repeat elements on pathogenicity and population divergence.</title>
        <authorList>
            <person name="Manning V.A."/>
            <person name="Pandelova I."/>
            <person name="Dhillon B."/>
            <person name="Wilhelm L.J."/>
            <person name="Goodwin S.B."/>
            <person name="Berlin A.M."/>
            <person name="Figueroa M."/>
            <person name="Freitag M."/>
            <person name="Hane J.K."/>
            <person name="Henrissat B."/>
            <person name="Holman W.H."/>
            <person name="Kodira C.D."/>
            <person name="Martin J."/>
            <person name="Oliver R.P."/>
            <person name="Robbertse B."/>
            <person name="Schackwitz W."/>
            <person name="Schwartz D.C."/>
            <person name="Spatafora J.W."/>
            <person name="Turgeon B.G."/>
            <person name="Yandava C."/>
            <person name="Young S."/>
            <person name="Zhou S."/>
            <person name="Zeng Q."/>
            <person name="Grigoriev I.V."/>
            <person name="Ma L.-J."/>
            <person name="Ciuffetti L.M."/>
        </authorList>
    </citation>
    <scope>NUCLEOTIDE SEQUENCE [LARGE SCALE GENOMIC DNA]</scope>
    <source>
        <strain evidence="3">Pt-1C-BFP</strain>
    </source>
</reference>
<dbReference type="HOGENOM" id="CLU_1161653_0_0_1"/>
<evidence type="ECO:0000313" key="2">
    <source>
        <dbReference type="EMBL" id="EDU41890.1"/>
    </source>
</evidence>
<dbReference type="InParanoid" id="B2WFY3"/>
<name>B2WFY3_PYRTR</name>
<dbReference type="AlphaFoldDB" id="B2WFY3"/>
<gene>
    <name evidence="2" type="ORF">PTRG_08839</name>
</gene>
<sequence length="239" mass="27711">MLAADYIHILKKIERDTASCGEWRLLSKKMVAALPERLYRQYPSDLQEVAQEKRIVRPTAWNNDFPNPEYSSFDSSDSEEESEDNEEEMDDDLEQHNNNASFPSLPPGRLAMIHDCPRLLWPMCKDAPSETRTDRDRINAFRALKNFTQTPFGNGMSGLRSETLFDLSAKKVGINGELIKVDSWRLAEVAQSRLDWETEQYNMEDFDVYDDEDGRVEIYGPKAVDNTDTEDEFEDEEFF</sequence>
<dbReference type="GeneID" id="6347125"/>
<dbReference type="OrthoDB" id="3677157at2759"/>
<proteinExistence type="predicted"/>
<feature type="region of interest" description="Disordered" evidence="1">
    <location>
        <begin position="60"/>
        <end position="106"/>
    </location>
</feature>
<dbReference type="EMBL" id="DS231624">
    <property type="protein sequence ID" value="EDU41890.1"/>
    <property type="molecule type" value="Genomic_DNA"/>
</dbReference>
<dbReference type="KEGG" id="ptrr:6347125"/>
<evidence type="ECO:0000256" key="1">
    <source>
        <dbReference type="SAM" id="MobiDB-lite"/>
    </source>
</evidence>
<protein>
    <submittedName>
        <fullName evidence="2">Uncharacterized protein</fullName>
    </submittedName>
</protein>
<organism evidence="2 3">
    <name type="scientific">Pyrenophora tritici-repentis (strain Pt-1C-BFP)</name>
    <name type="common">Wheat tan spot fungus</name>
    <name type="synonym">Drechslera tritici-repentis</name>
    <dbReference type="NCBI Taxonomy" id="426418"/>
    <lineage>
        <taxon>Eukaryota</taxon>
        <taxon>Fungi</taxon>
        <taxon>Dikarya</taxon>
        <taxon>Ascomycota</taxon>
        <taxon>Pezizomycotina</taxon>
        <taxon>Dothideomycetes</taxon>
        <taxon>Pleosporomycetidae</taxon>
        <taxon>Pleosporales</taxon>
        <taxon>Pleosporineae</taxon>
        <taxon>Pleosporaceae</taxon>
        <taxon>Pyrenophora</taxon>
    </lineage>
</organism>
<evidence type="ECO:0000313" key="3">
    <source>
        <dbReference type="Proteomes" id="UP000001471"/>
    </source>
</evidence>